<protein>
    <submittedName>
        <fullName evidence="2">Uncharacterized protein</fullName>
    </submittedName>
</protein>
<proteinExistence type="predicted"/>
<dbReference type="AlphaFoldDB" id="A0A5C6PL90"/>
<feature type="region of interest" description="Disordered" evidence="1">
    <location>
        <begin position="16"/>
        <end position="86"/>
    </location>
</feature>
<evidence type="ECO:0000313" key="3">
    <source>
        <dbReference type="Proteomes" id="UP000324091"/>
    </source>
</evidence>
<feature type="compositionally biased region" description="Basic and acidic residues" evidence="1">
    <location>
        <begin position="60"/>
        <end position="79"/>
    </location>
</feature>
<gene>
    <name evidence="2" type="ORF">D4764_10G0005180</name>
</gene>
<accession>A0A5C6PL90</accession>
<keyword evidence="3" id="KW-1185">Reference proteome</keyword>
<organism evidence="2 3">
    <name type="scientific">Takifugu flavidus</name>
    <name type="common">sansaifugu</name>
    <dbReference type="NCBI Taxonomy" id="433684"/>
    <lineage>
        <taxon>Eukaryota</taxon>
        <taxon>Metazoa</taxon>
        <taxon>Chordata</taxon>
        <taxon>Craniata</taxon>
        <taxon>Vertebrata</taxon>
        <taxon>Euteleostomi</taxon>
        <taxon>Actinopterygii</taxon>
        <taxon>Neopterygii</taxon>
        <taxon>Teleostei</taxon>
        <taxon>Neoteleostei</taxon>
        <taxon>Acanthomorphata</taxon>
        <taxon>Eupercaria</taxon>
        <taxon>Tetraodontiformes</taxon>
        <taxon>Tetradontoidea</taxon>
        <taxon>Tetraodontidae</taxon>
        <taxon>Takifugu</taxon>
    </lineage>
</organism>
<evidence type="ECO:0000313" key="2">
    <source>
        <dbReference type="EMBL" id="TWW79488.1"/>
    </source>
</evidence>
<dbReference type="EMBL" id="RHFK02000002">
    <property type="protein sequence ID" value="TWW79488.1"/>
    <property type="molecule type" value="Genomic_DNA"/>
</dbReference>
<name>A0A5C6PL90_9TELE</name>
<reference evidence="2 3" key="1">
    <citation type="submission" date="2019-04" db="EMBL/GenBank/DDBJ databases">
        <title>Chromosome genome assembly for Takifugu flavidus.</title>
        <authorList>
            <person name="Xiao S."/>
        </authorList>
    </citation>
    <scope>NUCLEOTIDE SEQUENCE [LARGE SCALE GENOMIC DNA]</scope>
    <source>
        <strain evidence="2">HTHZ2018</strain>
        <tissue evidence="2">Muscle</tissue>
    </source>
</reference>
<evidence type="ECO:0000256" key="1">
    <source>
        <dbReference type="SAM" id="MobiDB-lite"/>
    </source>
</evidence>
<dbReference type="Proteomes" id="UP000324091">
    <property type="component" value="Chromosome 10"/>
</dbReference>
<sequence length="132" mass="14509">MATVGLYGQSMLEALEQGDHESSGQCSTTRTRAHKHAVREKAGVPQGRAESDTMFSCTDCQRHQRASREPENEGEKMNRGETAVGFGKGEEFAWELDLTDESIAQMGQSIGETRATFMKNVTQARGSHGEAW</sequence>
<comment type="caution">
    <text evidence="2">The sequence shown here is derived from an EMBL/GenBank/DDBJ whole genome shotgun (WGS) entry which is preliminary data.</text>
</comment>